<reference evidence="2" key="1">
    <citation type="submission" date="2022-08" db="EMBL/GenBank/DDBJ databases">
        <authorList>
            <person name="Gutierrez-Valencia J."/>
        </authorList>
    </citation>
    <scope>NUCLEOTIDE SEQUENCE</scope>
</reference>
<accession>A0AAV0K2F4</accession>
<dbReference type="Proteomes" id="UP001154282">
    <property type="component" value="Unassembled WGS sequence"/>
</dbReference>
<dbReference type="EMBL" id="CAMGYJ010000005">
    <property type="protein sequence ID" value="CAI0415258.1"/>
    <property type="molecule type" value="Genomic_DNA"/>
</dbReference>
<feature type="non-terminal residue" evidence="2">
    <location>
        <position position="1"/>
    </location>
</feature>
<keyword evidence="1" id="KW-0472">Membrane</keyword>
<organism evidence="2 3">
    <name type="scientific">Linum tenue</name>
    <dbReference type="NCBI Taxonomy" id="586396"/>
    <lineage>
        <taxon>Eukaryota</taxon>
        <taxon>Viridiplantae</taxon>
        <taxon>Streptophyta</taxon>
        <taxon>Embryophyta</taxon>
        <taxon>Tracheophyta</taxon>
        <taxon>Spermatophyta</taxon>
        <taxon>Magnoliopsida</taxon>
        <taxon>eudicotyledons</taxon>
        <taxon>Gunneridae</taxon>
        <taxon>Pentapetalae</taxon>
        <taxon>rosids</taxon>
        <taxon>fabids</taxon>
        <taxon>Malpighiales</taxon>
        <taxon>Linaceae</taxon>
        <taxon>Linum</taxon>
    </lineage>
</organism>
<proteinExistence type="predicted"/>
<comment type="caution">
    <text evidence="2">The sequence shown here is derived from an EMBL/GenBank/DDBJ whole genome shotgun (WGS) entry which is preliminary data.</text>
</comment>
<keyword evidence="1" id="KW-0812">Transmembrane</keyword>
<protein>
    <submittedName>
        <fullName evidence="2">Uncharacterized protein</fullName>
    </submittedName>
</protein>
<dbReference type="AlphaFoldDB" id="A0AAV0K2F4"/>
<evidence type="ECO:0000313" key="3">
    <source>
        <dbReference type="Proteomes" id="UP001154282"/>
    </source>
</evidence>
<keyword evidence="3" id="KW-1185">Reference proteome</keyword>
<evidence type="ECO:0000313" key="2">
    <source>
        <dbReference type="EMBL" id="CAI0415258.1"/>
    </source>
</evidence>
<feature type="transmembrane region" description="Helical" evidence="1">
    <location>
        <begin position="77"/>
        <end position="100"/>
    </location>
</feature>
<name>A0AAV0K2F4_9ROSI</name>
<evidence type="ECO:0000256" key="1">
    <source>
        <dbReference type="SAM" id="Phobius"/>
    </source>
</evidence>
<sequence>GVASVEAEVLDLYSQVEASQFADIAGRQRPLQGRLGSLGDCAGSHPFFLLPLLRLPLLIIDFKKELENWSSLSRFDLFVFFLRGWKYGFFLLFLLIFLIIV</sequence>
<keyword evidence="1" id="KW-1133">Transmembrane helix</keyword>
<gene>
    <name evidence="2" type="ORF">LITE_LOCUS16556</name>
</gene>